<dbReference type="InterPro" id="IPR008271">
    <property type="entry name" value="Ser/Thr_kinase_AS"/>
</dbReference>
<keyword evidence="13" id="KW-0675">Receptor</keyword>
<evidence type="ECO:0000256" key="1">
    <source>
        <dbReference type="ARBA" id="ARBA00004251"/>
    </source>
</evidence>
<reference evidence="18" key="1">
    <citation type="submission" date="2020-06" db="EMBL/GenBank/DDBJ databases">
        <title>WGS assembly of Ceratodon purpureus strain R40.</title>
        <authorList>
            <person name="Carey S.B."/>
            <person name="Jenkins J."/>
            <person name="Shu S."/>
            <person name="Lovell J.T."/>
            <person name="Sreedasyam A."/>
            <person name="Maumus F."/>
            <person name="Tiley G.P."/>
            <person name="Fernandez-Pozo N."/>
            <person name="Barry K."/>
            <person name="Chen C."/>
            <person name="Wang M."/>
            <person name="Lipzen A."/>
            <person name="Daum C."/>
            <person name="Saski C.A."/>
            <person name="Payton A.C."/>
            <person name="Mcbreen J.C."/>
            <person name="Conrad R.E."/>
            <person name="Kollar L.M."/>
            <person name="Olsson S."/>
            <person name="Huttunen S."/>
            <person name="Landis J.B."/>
            <person name="Wickett N.J."/>
            <person name="Johnson M.G."/>
            <person name="Rensing S.A."/>
            <person name="Grimwood J."/>
            <person name="Schmutz J."/>
            <person name="Mcdaniel S.F."/>
        </authorList>
    </citation>
    <scope>NUCLEOTIDE SEQUENCE</scope>
    <source>
        <strain evidence="18">R40</strain>
    </source>
</reference>
<dbReference type="EMBL" id="CM026422">
    <property type="protein sequence ID" value="KAG0587969.1"/>
    <property type="molecule type" value="Genomic_DNA"/>
</dbReference>
<keyword evidence="3" id="KW-1003">Cell membrane</keyword>
<keyword evidence="14" id="KW-0325">Glycoprotein</keyword>
<dbReference type="SMART" id="SM00220">
    <property type="entry name" value="S_TKc"/>
    <property type="match status" value="1"/>
</dbReference>
<proteinExistence type="predicted"/>
<accession>A0A8T0IYK1</accession>
<keyword evidence="7" id="KW-0732">Signal</keyword>
<dbReference type="InterPro" id="IPR017441">
    <property type="entry name" value="Protein_kinase_ATP_BS"/>
</dbReference>
<keyword evidence="11" id="KW-1133">Transmembrane helix</keyword>
<sequence>MAMVQSEATIIVALRIGSHWSGCAYFHKFRSKHIITNVWKSAIYYEPGDVATPKVKSWGDRAVSDYDYDCHCGRQRPSEWSKVGTYFGSFERARESSTVLLKRGFTLTQVISDYLRLMGASIMSELQQDYGNDVSMNDVQWCVTLARDWGDHGMKLMRMSMEGAGLVQSAISRDGSPYPLRFVPELDAASYHCLRDSGGPLIKAGDRLLLADLRYNSSHISVQEVYSAERSKFEVKQVEESVGNLEGPRQQWDKMFMELLMAKMLPVQDNALKVYAFKQFFESHLMGLGGDLWFNIFDAYFAGPEFALPFDVQNRWKELDVEHGNPIRNSYDVIEITLVEFERAMKPCLDEYVALIRRQLLSTPDIKAILLVGGLCHFNTLIYKMVRDLHSSVYHVFFEASMGAVAMVLDQVLPFTWKGGGKRSKDGAPASSSHGDGITGRTISPEICEVLPGRGFTSPSIESSNASGGGEASKPSLVKKPNNSRVESVVKKYSWDQVRQMTEGLTSRELGKGGFGTVYLGKLENGKEVAVKVLNQSSQEGKPETFVNEVNLLMQVNHVNLVKLLGYCQDERDVVIYEYMEEGSIGDHLHGDKRRLNDWKERLNIVLQAACGIEYMHSLCSPRIIHRDIKSENILLTRDMVAKVADFGISRLMGGDEADNKWKSHLTTRVMGSLGYLDPEYYETGRLRHSSDVYSFGIVLLEMITGRKPVPNPNDASCCIGPWVKKNYGRGGSGAMKAVVDSSLSGNYNPKAMKLVIKLAVSCINHGGGSRPKMSEVVCILQEALTMELEEKKSWIPFI</sequence>
<dbReference type="InterPro" id="IPR001245">
    <property type="entry name" value="Ser-Thr/Tyr_kinase_cat_dom"/>
</dbReference>
<evidence type="ECO:0000256" key="12">
    <source>
        <dbReference type="ARBA" id="ARBA00023136"/>
    </source>
</evidence>
<evidence type="ECO:0000256" key="16">
    <source>
        <dbReference type="SAM" id="MobiDB-lite"/>
    </source>
</evidence>
<feature type="region of interest" description="Disordered" evidence="16">
    <location>
        <begin position="421"/>
        <end position="441"/>
    </location>
</feature>
<dbReference type="GO" id="GO:0005524">
    <property type="term" value="F:ATP binding"/>
    <property type="evidence" value="ECO:0007669"/>
    <property type="project" value="UniProtKB-UniRule"/>
</dbReference>
<organism evidence="18 19">
    <name type="scientific">Ceratodon purpureus</name>
    <name type="common">Fire moss</name>
    <name type="synonym">Dicranum purpureum</name>
    <dbReference type="NCBI Taxonomy" id="3225"/>
    <lineage>
        <taxon>Eukaryota</taxon>
        <taxon>Viridiplantae</taxon>
        <taxon>Streptophyta</taxon>
        <taxon>Embryophyta</taxon>
        <taxon>Bryophyta</taxon>
        <taxon>Bryophytina</taxon>
        <taxon>Bryopsida</taxon>
        <taxon>Dicranidae</taxon>
        <taxon>Pseudoditrichales</taxon>
        <taxon>Ditrichaceae</taxon>
        <taxon>Ceratodon</taxon>
    </lineage>
</organism>
<keyword evidence="10 15" id="KW-0067">ATP-binding</keyword>
<dbReference type="InterPro" id="IPR011009">
    <property type="entry name" value="Kinase-like_dom_sf"/>
</dbReference>
<keyword evidence="9" id="KW-0418">Kinase</keyword>
<dbReference type="Proteomes" id="UP000822688">
    <property type="component" value="Chromosome 2"/>
</dbReference>
<dbReference type="AlphaFoldDB" id="A0A8T0IYK1"/>
<dbReference type="Gene3D" id="3.30.200.20">
    <property type="entry name" value="Phosphorylase Kinase, domain 1"/>
    <property type="match status" value="1"/>
</dbReference>
<evidence type="ECO:0000256" key="7">
    <source>
        <dbReference type="ARBA" id="ARBA00022729"/>
    </source>
</evidence>
<name>A0A8T0IYK1_CERPU</name>
<evidence type="ECO:0000256" key="2">
    <source>
        <dbReference type="ARBA" id="ARBA00012513"/>
    </source>
</evidence>
<keyword evidence="6" id="KW-0812">Transmembrane</keyword>
<evidence type="ECO:0000256" key="3">
    <source>
        <dbReference type="ARBA" id="ARBA00022475"/>
    </source>
</evidence>
<dbReference type="SUPFAM" id="SSF56112">
    <property type="entry name" value="Protein kinase-like (PK-like)"/>
    <property type="match status" value="1"/>
</dbReference>
<evidence type="ECO:0000256" key="11">
    <source>
        <dbReference type="ARBA" id="ARBA00022989"/>
    </source>
</evidence>
<evidence type="ECO:0000313" key="19">
    <source>
        <dbReference type="Proteomes" id="UP000822688"/>
    </source>
</evidence>
<keyword evidence="4" id="KW-0723">Serine/threonine-protein kinase</keyword>
<dbReference type="Gene3D" id="3.30.420.40">
    <property type="match status" value="1"/>
</dbReference>
<dbReference type="GO" id="GO:0005886">
    <property type="term" value="C:plasma membrane"/>
    <property type="evidence" value="ECO:0007669"/>
    <property type="project" value="UniProtKB-SubCell"/>
</dbReference>
<dbReference type="Pfam" id="PF07714">
    <property type="entry name" value="PK_Tyr_Ser-Thr"/>
    <property type="match status" value="1"/>
</dbReference>
<evidence type="ECO:0000259" key="17">
    <source>
        <dbReference type="PROSITE" id="PS50011"/>
    </source>
</evidence>
<keyword evidence="5" id="KW-0808">Transferase</keyword>
<evidence type="ECO:0000256" key="8">
    <source>
        <dbReference type="ARBA" id="ARBA00022741"/>
    </source>
</evidence>
<dbReference type="PANTHER" id="PTHR47982">
    <property type="entry name" value="PROLINE-RICH RECEPTOR-LIKE PROTEIN KINASE PERK4"/>
    <property type="match status" value="1"/>
</dbReference>
<dbReference type="EC" id="2.7.11.1" evidence="2"/>
<dbReference type="GO" id="GO:0004674">
    <property type="term" value="F:protein serine/threonine kinase activity"/>
    <property type="evidence" value="ECO:0007669"/>
    <property type="project" value="UniProtKB-KW"/>
</dbReference>
<dbReference type="PROSITE" id="PS50011">
    <property type="entry name" value="PROTEIN_KINASE_DOM"/>
    <property type="match status" value="1"/>
</dbReference>
<feature type="domain" description="Protein kinase" evidence="17">
    <location>
        <begin position="504"/>
        <end position="785"/>
    </location>
</feature>
<dbReference type="PROSITE" id="PS00108">
    <property type="entry name" value="PROTEIN_KINASE_ST"/>
    <property type="match status" value="1"/>
</dbReference>
<keyword evidence="8 15" id="KW-0547">Nucleotide-binding</keyword>
<evidence type="ECO:0000256" key="9">
    <source>
        <dbReference type="ARBA" id="ARBA00022777"/>
    </source>
</evidence>
<comment type="caution">
    <text evidence="18">The sequence shown here is derived from an EMBL/GenBank/DDBJ whole genome shotgun (WGS) entry which is preliminary data.</text>
</comment>
<evidence type="ECO:0000256" key="6">
    <source>
        <dbReference type="ARBA" id="ARBA00022692"/>
    </source>
</evidence>
<evidence type="ECO:0000256" key="5">
    <source>
        <dbReference type="ARBA" id="ARBA00022679"/>
    </source>
</evidence>
<dbReference type="Gene3D" id="1.10.510.10">
    <property type="entry name" value="Transferase(Phosphotransferase) domain 1"/>
    <property type="match status" value="1"/>
</dbReference>
<evidence type="ECO:0000256" key="13">
    <source>
        <dbReference type="ARBA" id="ARBA00023170"/>
    </source>
</evidence>
<protein>
    <recommendedName>
        <fullName evidence="2">non-specific serine/threonine protein kinase</fullName>
        <ecNumber evidence="2">2.7.11.1</ecNumber>
    </recommendedName>
</protein>
<keyword evidence="12" id="KW-0472">Membrane</keyword>
<evidence type="ECO:0000313" key="18">
    <source>
        <dbReference type="EMBL" id="KAG0587969.1"/>
    </source>
</evidence>
<dbReference type="InterPro" id="IPR047117">
    <property type="entry name" value="PERK1-13-like"/>
</dbReference>
<evidence type="ECO:0000256" key="10">
    <source>
        <dbReference type="ARBA" id="ARBA00022840"/>
    </source>
</evidence>
<dbReference type="GO" id="GO:0002229">
    <property type="term" value="P:defense response to oomycetes"/>
    <property type="evidence" value="ECO:0007669"/>
    <property type="project" value="UniProtKB-ARBA"/>
</dbReference>
<dbReference type="FunFam" id="1.10.510.10:FF:000240">
    <property type="entry name" value="Lectin-domain containing receptor kinase A4.3"/>
    <property type="match status" value="1"/>
</dbReference>
<gene>
    <name evidence="18" type="ORF">KC19_2G205700</name>
</gene>
<feature type="binding site" evidence="15">
    <location>
        <position position="532"/>
    </location>
    <ligand>
        <name>ATP</name>
        <dbReference type="ChEBI" id="CHEBI:30616"/>
    </ligand>
</feature>
<feature type="region of interest" description="Disordered" evidence="16">
    <location>
        <begin position="459"/>
        <end position="483"/>
    </location>
</feature>
<evidence type="ECO:0000256" key="14">
    <source>
        <dbReference type="ARBA" id="ARBA00023180"/>
    </source>
</evidence>
<evidence type="ECO:0000256" key="15">
    <source>
        <dbReference type="PROSITE-ProRule" id="PRU10141"/>
    </source>
</evidence>
<evidence type="ECO:0000256" key="4">
    <source>
        <dbReference type="ARBA" id="ARBA00022527"/>
    </source>
</evidence>
<dbReference type="InterPro" id="IPR000719">
    <property type="entry name" value="Prot_kinase_dom"/>
</dbReference>
<comment type="subcellular location">
    <subcellularLocation>
        <location evidence="1">Cell membrane</location>
        <topology evidence="1">Single-pass type I membrane protein</topology>
    </subcellularLocation>
</comment>
<dbReference type="PROSITE" id="PS00107">
    <property type="entry name" value="PROTEIN_KINASE_ATP"/>
    <property type="match status" value="1"/>
</dbReference>
<keyword evidence="19" id="KW-1185">Reference proteome</keyword>